<comment type="caution">
    <text evidence="1">The sequence shown here is derived from an EMBL/GenBank/DDBJ whole genome shotgun (WGS) entry which is preliminary data.</text>
</comment>
<organism evidence="1 2">
    <name type="scientific">Rubus argutus</name>
    <name type="common">Southern blackberry</name>
    <dbReference type="NCBI Taxonomy" id="59490"/>
    <lineage>
        <taxon>Eukaryota</taxon>
        <taxon>Viridiplantae</taxon>
        <taxon>Streptophyta</taxon>
        <taxon>Embryophyta</taxon>
        <taxon>Tracheophyta</taxon>
        <taxon>Spermatophyta</taxon>
        <taxon>Magnoliopsida</taxon>
        <taxon>eudicotyledons</taxon>
        <taxon>Gunneridae</taxon>
        <taxon>Pentapetalae</taxon>
        <taxon>rosids</taxon>
        <taxon>fabids</taxon>
        <taxon>Rosales</taxon>
        <taxon>Rosaceae</taxon>
        <taxon>Rosoideae</taxon>
        <taxon>Rosoideae incertae sedis</taxon>
        <taxon>Rubus</taxon>
    </lineage>
</organism>
<protein>
    <submittedName>
        <fullName evidence="1">Uncharacterized protein</fullName>
    </submittedName>
</protein>
<dbReference type="AlphaFoldDB" id="A0AAW1VWU4"/>
<name>A0AAW1VWU4_RUBAR</name>
<reference evidence="1 2" key="1">
    <citation type="journal article" date="2023" name="G3 (Bethesda)">
        <title>A chromosome-length genome assembly and annotation of blackberry (Rubus argutus, cv. 'Hillquist').</title>
        <authorList>
            <person name="Bruna T."/>
            <person name="Aryal R."/>
            <person name="Dudchenko O."/>
            <person name="Sargent D.J."/>
            <person name="Mead D."/>
            <person name="Buti M."/>
            <person name="Cavallini A."/>
            <person name="Hytonen T."/>
            <person name="Andres J."/>
            <person name="Pham M."/>
            <person name="Weisz D."/>
            <person name="Mascagni F."/>
            <person name="Usai G."/>
            <person name="Natali L."/>
            <person name="Bassil N."/>
            <person name="Fernandez G.E."/>
            <person name="Lomsadze A."/>
            <person name="Armour M."/>
            <person name="Olukolu B."/>
            <person name="Poorten T."/>
            <person name="Britton C."/>
            <person name="Davik J."/>
            <person name="Ashrafi H."/>
            <person name="Aiden E.L."/>
            <person name="Borodovsky M."/>
            <person name="Worthington M."/>
        </authorList>
    </citation>
    <scope>NUCLEOTIDE SEQUENCE [LARGE SCALE GENOMIC DNA]</scope>
    <source>
        <strain evidence="1">PI 553951</strain>
    </source>
</reference>
<evidence type="ECO:0000313" key="2">
    <source>
        <dbReference type="Proteomes" id="UP001457282"/>
    </source>
</evidence>
<evidence type="ECO:0000313" key="1">
    <source>
        <dbReference type="EMBL" id="KAK9911487.1"/>
    </source>
</evidence>
<gene>
    <name evidence="1" type="ORF">M0R45_035395</name>
</gene>
<dbReference type="Proteomes" id="UP001457282">
    <property type="component" value="Unassembled WGS sequence"/>
</dbReference>
<proteinExistence type="predicted"/>
<keyword evidence="2" id="KW-1185">Reference proteome</keyword>
<accession>A0AAW1VWU4</accession>
<sequence length="184" mass="21732">MSAAAESSMVGAKCERVSKLKKELLECQKETQRLVNEKQRRLVSLRGTLDFNVAILRRKLKKNSIDRISFEQELEYLKDSLEIQKVYESELNERLRTVQLEYDEYKKSMEFQLRRTEHSVAELDKFVSAYPQLDELYKRRVEMEQRNENFDVFCDSIYSTLGLKDSSAVRTTHSFVKDDKVITI</sequence>
<dbReference type="EMBL" id="JBEDUW010000007">
    <property type="protein sequence ID" value="KAK9911487.1"/>
    <property type="molecule type" value="Genomic_DNA"/>
</dbReference>